<gene>
    <name evidence="1" type="ORF">E3O65_15710</name>
</gene>
<reference evidence="1 2" key="1">
    <citation type="submission" date="2019-03" db="EMBL/GenBank/DDBJ databases">
        <title>Genomics of glacier-inhabiting Cryobacterium strains.</title>
        <authorList>
            <person name="Liu Q."/>
            <person name="Xin Y.-H."/>
        </authorList>
    </citation>
    <scope>NUCLEOTIDE SEQUENCE [LARGE SCALE GENOMIC DNA]</scope>
    <source>
        <strain evidence="1 2">TMT4-23</strain>
    </source>
</reference>
<proteinExistence type="predicted"/>
<organism evidence="1 2">
    <name type="scientific">Cryobacterium breve</name>
    <dbReference type="NCBI Taxonomy" id="1259258"/>
    <lineage>
        <taxon>Bacteria</taxon>
        <taxon>Bacillati</taxon>
        <taxon>Actinomycetota</taxon>
        <taxon>Actinomycetes</taxon>
        <taxon>Micrococcales</taxon>
        <taxon>Microbacteriaceae</taxon>
        <taxon>Cryobacterium</taxon>
    </lineage>
</organism>
<protein>
    <submittedName>
        <fullName evidence="1">Uncharacterized protein</fullName>
    </submittedName>
</protein>
<evidence type="ECO:0000313" key="2">
    <source>
        <dbReference type="Proteomes" id="UP000298355"/>
    </source>
</evidence>
<dbReference type="RefSeq" id="WP_134364668.1">
    <property type="nucleotide sequence ID" value="NZ_SOGJ01000036.1"/>
</dbReference>
<sequence>MEDGPEFAEGSYDFARKTYRLAEVDSQVWRVYDGDTYIGIVTLLCDLGGANGAVPNERGVVVLAHREDVKADFLSLDGDHHRRIDALVLVDEP</sequence>
<dbReference type="Proteomes" id="UP000298355">
    <property type="component" value="Unassembled WGS sequence"/>
</dbReference>
<name>A0ABY2IU71_9MICO</name>
<accession>A0ABY2IU71</accession>
<keyword evidence="2" id="KW-1185">Reference proteome</keyword>
<comment type="caution">
    <text evidence="1">The sequence shown here is derived from an EMBL/GenBank/DDBJ whole genome shotgun (WGS) entry which is preliminary data.</text>
</comment>
<evidence type="ECO:0000313" key="1">
    <source>
        <dbReference type="EMBL" id="TFC95007.1"/>
    </source>
</evidence>
<dbReference type="EMBL" id="SOGJ01000036">
    <property type="protein sequence ID" value="TFC95007.1"/>
    <property type="molecule type" value="Genomic_DNA"/>
</dbReference>